<keyword evidence="2" id="KW-1185">Reference proteome</keyword>
<proteinExistence type="predicted"/>
<evidence type="ECO:0000313" key="1">
    <source>
        <dbReference type="EMBL" id="QEG09845.1"/>
    </source>
</evidence>
<protein>
    <submittedName>
        <fullName evidence="1">Uncharacterized protein</fullName>
    </submittedName>
</protein>
<sequence length="76" mass="7769">MALVNIQLTPSYTSVLSVVENVSGALIQVRGGAAEICFEEKADDKLIGIAVVGTVTIPPGVEIFAKGSGTLVVSSH</sequence>
<evidence type="ECO:0000313" key="2">
    <source>
        <dbReference type="Proteomes" id="UP000324813"/>
    </source>
</evidence>
<dbReference type="EMBL" id="MK903282">
    <property type="protein sequence ID" value="QEG09845.1"/>
    <property type="molecule type" value="Genomic_DNA"/>
</dbReference>
<reference evidence="2" key="1">
    <citation type="submission" date="2019-05" db="EMBL/GenBank/DDBJ databases">
        <title>Complete Genome Sequence of Escherichia coli Myophage Mansfield.</title>
        <authorList>
            <person name="D'Souza G.M."/>
            <person name="Klotz K."/>
            <person name="Moreland R."/>
            <person name="Liu M."/>
            <person name="Ramsey J."/>
        </authorList>
    </citation>
    <scope>NUCLEOTIDE SEQUENCE [LARGE SCALE GENOMIC DNA]</scope>
</reference>
<dbReference type="Proteomes" id="UP000324813">
    <property type="component" value="Segment"/>
</dbReference>
<gene>
    <name evidence="1" type="ORF">CPT_Mansfield_020</name>
</gene>
<accession>A0A5B9NAJ1</accession>
<organism evidence="1 2">
    <name type="scientific">Escherichia phage Mansfield</name>
    <dbReference type="NCBI Taxonomy" id="2591099"/>
    <lineage>
        <taxon>Viruses</taxon>
        <taxon>Duplodnaviria</taxon>
        <taxon>Heunggongvirae</taxon>
        <taxon>Uroviricota</taxon>
        <taxon>Caudoviricetes</taxon>
        <taxon>Lindbergviridae</taxon>
        <taxon>Wifcevirus</taxon>
        <taxon>Wifcevirus mansfield</taxon>
    </lineage>
</organism>
<name>A0A5B9NAJ1_9CAUD</name>